<evidence type="ECO:0008006" key="5">
    <source>
        <dbReference type="Google" id="ProtNLM"/>
    </source>
</evidence>
<reference evidence="3 4" key="1">
    <citation type="submission" date="2023-02" db="EMBL/GenBank/DDBJ databases">
        <title>Genome sequence of Lentisphaera profundi SAORIC-696.</title>
        <authorList>
            <person name="Kim e."/>
            <person name="Cho J.-C."/>
            <person name="Choi A."/>
            <person name="Kang I."/>
        </authorList>
    </citation>
    <scope>NUCLEOTIDE SEQUENCE [LARGE SCALE GENOMIC DNA]</scope>
    <source>
        <strain evidence="3 4">SAORIC-696</strain>
    </source>
</reference>
<evidence type="ECO:0000256" key="1">
    <source>
        <dbReference type="SAM" id="MobiDB-lite"/>
    </source>
</evidence>
<sequence>MKKLLNNRFQKDDSGIAIMFSLMMLAVFLVLGMGFSAYMTNIRRGAEFQKDLYLNDGVEKVILAQVTAAIKGFFSPISDSSIEYYNSIPEASSSFFGDATFEQVTPATGNDEDHVFKTWGIDNTDANIANSLVNLNWINTQDNAEIDTNFKGSFSSPTGADLGWQEHKVNSNNANDPNYAISNWFIIGMSGRLDPLVYDSDSGYDERAQADDISKINLSNIVIDPTHANNLTSKDTGDVNRWTSLTDIHEKMLDGGITNDTAYYAFFPIDSGTNSDTNETLDGSTIPTTTDKSGLISPNALFNLTNVATSTPNVIVSSIPYLNNGTLTTEQKIQIAANIRDYCDPDDNAESDYTTPTGTPPTYVGNEKVPYLNKLVIDLVGSWGDYDTDGGNDFLGYKLGFYGELIDLYASSKASQMLVTFTINIEDGASNTLVDESLSQTATINFSASGAAAYITATTALTNSDLVKDVSGQSATARITITNLILLDSGGSNLYDYANINDKWPDLFIDNGNTFSVSTECIEPKNNLSTSSWEFISTPGGGYGTGAGNTFKTGQKNDTWATAYAAVANDQKDYEPQALVSGDPLDLSTNYIRNNSIQNLHELGYIHRSINYQTLNLIEYNTGSEDAYFGQGDNLPDLPGIANYSNSGTDQLYTSNSASGGDSGEDASWSSTVTLSDGGDRSILNYVSIDGAEESVNTQGLINPNTSHPHVLVALFSDLQAYHPHLNGRVGDLAAVSNKTTQDEITQTELYSLLNLFPGIDPSNYNSYPSTPPSEGYFDAFWFKNRVNNPPSYGIPFKKSLEAGILNDRQAEVLLCNTRRFVSANRNTYIGALRARIAENITLAGSDIADPYVGGGSETLKQFYLFRELIDINSTPHNPSDDIYRVRTFKEVTR</sequence>
<evidence type="ECO:0000256" key="2">
    <source>
        <dbReference type="SAM" id="Phobius"/>
    </source>
</evidence>
<keyword evidence="2" id="KW-0472">Membrane</keyword>
<keyword evidence="2" id="KW-0812">Transmembrane</keyword>
<name>A0ABY7VWT2_9BACT</name>
<feature type="transmembrane region" description="Helical" evidence="2">
    <location>
        <begin position="16"/>
        <end position="39"/>
    </location>
</feature>
<dbReference type="RefSeq" id="WP_274153003.1">
    <property type="nucleotide sequence ID" value="NZ_CP117812.1"/>
</dbReference>
<protein>
    <recommendedName>
        <fullName evidence="5">Type 4 fimbrial biogenesis protein PilX N-terminal domain-containing protein</fullName>
    </recommendedName>
</protein>
<keyword evidence="2" id="KW-1133">Transmembrane helix</keyword>
<accession>A0ABY7VWT2</accession>
<keyword evidence="4" id="KW-1185">Reference proteome</keyword>
<feature type="compositionally biased region" description="Low complexity" evidence="1">
    <location>
        <begin position="655"/>
        <end position="671"/>
    </location>
</feature>
<gene>
    <name evidence="3" type="ORF">PQO03_20405</name>
</gene>
<dbReference type="EMBL" id="CP117812">
    <property type="protein sequence ID" value="WDE98182.1"/>
    <property type="molecule type" value="Genomic_DNA"/>
</dbReference>
<feature type="region of interest" description="Disordered" evidence="1">
    <location>
        <begin position="653"/>
        <end position="673"/>
    </location>
</feature>
<proteinExistence type="predicted"/>
<dbReference type="Proteomes" id="UP001214250">
    <property type="component" value="Chromosome 2"/>
</dbReference>
<evidence type="ECO:0000313" key="4">
    <source>
        <dbReference type="Proteomes" id="UP001214250"/>
    </source>
</evidence>
<organism evidence="3 4">
    <name type="scientific">Lentisphaera profundi</name>
    <dbReference type="NCBI Taxonomy" id="1658616"/>
    <lineage>
        <taxon>Bacteria</taxon>
        <taxon>Pseudomonadati</taxon>
        <taxon>Lentisphaerota</taxon>
        <taxon>Lentisphaeria</taxon>
        <taxon>Lentisphaerales</taxon>
        <taxon>Lentisphaeraceae</taxon>
        <taxon>Lentisphaera</taxon>
    </lineage>
</organism>
<evidence type="ECO:0000313" key="3">
    <source>
        <dbReference type="EMBL" id="WDE98182.1"/>
    </source>
</evidence>